<feature type="domain" description="U3 small nucleolar RNA-associated protein NOL7 C-terminal" evidence="1">
    <location>
        <begin position="119"/>
        <end position="179"/>
    </location>
</feature>
<dbReference type="Pfam" id="PF08157">
    <property type="entry name" value="NUC129"/>
    <property type="match status" value="1"/>
</dbReference>
<dbReference type="AlphaFoldDB" id="A0A8C2C7A4"/>
<dbReference type="GO" id="GO:0005730">
    <property type="term" value="C:nucleolus"/>
    <property type="evidence" value="ECO:0007669"/>
    <property type="project" value="TreeGrafter"/>
</dbReference>
<protein>
    <submittedName>
        <fullName evidence="2">Nucleolar protein 7</fullName>
    </submittedName>
</protein>
<accession>A0A8C2C7A4</accession>
<dbReference type="InterPro" id="IPR012579">
    <property type="entry name" value="NOL7_C"/>
</dbReference>
<dbReference type="Proteomes" id="UP000694701">
    <property type="component" value="Unplaced"/>
</dbReference>
<evidence type="ECO:0000313" key="3">
    <source>
        <dbReference type="Proteomes" id="UP000694701"/>
    </source>
</evidence>
<evidence type="ECO:0000259" key="1">
    <source>
        <dbReference type="Pfam" id="PF08157"/>
    </source>
</evidence>
<name>A0A8C2C7A4_CYPCA</name>
<reference evidence="2" key="1">
    <citation type="submission" date="2025-08" db="UniProtKB">
        <authorList>
            <consortium name="Ensembl"/>
        </authorList>
    </citation>
    <scope>IDENTIFICATION</scope>
</reference>
<dbReference type="PANTHER" id="PTHR32337">
    <property type="entry name" value="NUCLEOLAR PROTEIN 7"/>
    <property type="match status" value="1"/>
</dbReference>
<evidence type="ECO:0000313" key="2">
    <source>
        <dbReference type="Ensembl" id="ENSCCRP00020004989.1"/>
    </source>
</evidence>
<dbReference type="PANTHER" id="PTHR32337:SF2">
    <property type="entry name" value="NUCLEOLAR PROTEIN 7"/>
    <property type="match status" value="1"/>
</dbReference>
<dbReference type="GO" id="GO:0003723">
    <property type="term" value="F:RNA binding"/>
    <property type="evidence" value="ECO:0007669"/>
    <property type="project" value="TreeGrafter"/>
</dbReference>
<dbReference type="Ensembl" id="ENSCCRT00020005666.1">
    <property type="protein sequence ID" value="ENSCCRP00020004989.1"/>
    <property type="gene ID" value="ENSCCRG00020002837.1"/>
</dbReference>
<proteinExistence type="predicted"/>
<sequence length="204" mass="23841">TAARVFRPVPVVVLIWRVPSSVCTKIWLNPFKRLTKCLIFRLNPVMMNSQRKALKMFWKQPKEKNLLKEKRKKRQQLFQEQKKRKRLPQELLEEFDKEPQKVPHVHMENVSDFSLPDSYRVTRIKDESAAKSLQQKAVDFIQSRLYGPGTIRTTNAELLSLRKKRGANQGAAVGFLNKKLGASQKARIARSNKRFIHQQKLIPL</sequence>
<organism evidence="2 3">
    <name type="scientific">Cyprinus carpio</name>
    <name type="common">Common carp</name>
    <dbReference type="NCBI Taxonomy" id="7962"/>
    <lineage>
        <taxon>Eukaryota</taxon>
        <taxon>Metazoa</taxon>
        <taxon>Chordata</taxon>
        <taxon>Craniata</taxon>
        <taxon>Vertebrata</taxon>
        <taxon>Euteleostomi</taxon>
        <taxon>Actinopterygii</taxon>
        <taxon>Neopterygii</taxon>
        <taxon>Teleostei</taxon>
        <taxon>Ostariophysi</taxon>
        <taxon>Cypriniformes</taxon>
        <taxon>Cyprinidae</taxon>
        <taxon>Cyprininae</taxon>
        <taxon>Cyprinus</taxon>
    </lineage>
</organism>